<name>G7ZB54_AZOL4</name>
<organism evidence="2 3">
    <name type="scientific">Azospirillum lipoferum (strain 4B)</name>
    <dbReference type="NCBI Taxonomy" id="862719"/>
    <lineage>
        <taxon>Bacteria</taxon>
        <taxon>Pseudomonadati</taxon>
        <taxon>Pseudomonadota</taxon>
        <taxon>Alphaproteobacteria</taxon>
        <taxon>Rhodospirillales</taxon>
        <taxon>Azospirillaceae</taxon>
        <taxon>Azospirillum</taxon>
    </lineage>
</organism>
<keyword evidence="2" id="KW-0614">Plasmid</keyword>
<reference evidence="3" key="1">
    <citation type="journal article" date="2011" name="PLoS Genet.">
        <title>Azospirillum genomes reveal transition of bacteria from aquatic to terrestrial environments.</title>
        <authorList>
            <person name="Wisniewski-Dye F."/>
            <person name="Borziak K."/>
            <person name="Khalsa-Moyers G."/>
            <person name="Alexandre G."/>
            <person name="Sukharnikov L.O."/>
            <person name="Wuichet K."/>
            <person name="Hurst G.B."/>
            <person name="McDonald W.H."/>
            <person name="Robertson J.S."/>
            <person name="Barbe V."/>
            <person name="Calteau A."/>
            <person name="Rouy Z."/>
            <person name="Mangenot S."/>
            <person name="Prigent-Combaret C."/>
            <person name="Normand P."/>
            <person name="Boyer M."/>
            <person name="Siguier P."/>
            <person name="Dessaux Y."/>
            <person name="Elmerich C."/>
            <person name="Condemine G."/>
            <person name="Krishnen G."/>
            <person name="Kennedy I."/>
            <person name="Paterson A.H."/>
            <person name="Gonzalez V."/>
            <person name="Mavingui P."/>
            <person name="Zhulin I.B."/>
        </authorList>
    </citation>
    <scope>NUCLEOTIDE SEQUENCE [LARGE SCALE GENOMIC DNA]</scope>
    <source>
        <strain evidence="3">4B</strain>
    </source>
</reference>
<feature type="compositionally biased region" description="Polar residues" evidence="1">
    <location>
        <begin position="124"/>
        <end position="136"/>
    </location>
</feature>
<evidence type="ECO:0000313" key="2">
    <source>
        <dbReference type="EMBL" id="CBS88440.1"/>
    </source>
</evidence>
<accession>G7ZB54</accession>
<dbReference type="HOGENOM" id="CLU_1657251_0_0_5"/>
<feature type="compositionally biased region" description="Basic residues" evidence="1">
    <location>
        <begin position="1"/>
        <end position="12"/>
    </location>
</feature>
<feature type="compositionally biased region" description="Polar residues" evidence="1">
    <location>
        <begin position="148"/>
        <end position="159"/>
    </location>
</feature>
<gene>
    <name evidence="2" type="ordered locus">AZOLI_p10129</name>
</gene>
<proteinExistence type="predicted"/>
<geneLocation type="plasmid" evidence="2 3">
    <name>AZO_p1</name>
</geneLocation>
<dbReference type="AlphaFoldDB" id="G7ZB54"/>
<keyword evidence="3" id="KW-1185">Reference proteome</keyword>
<evidence type="ECO:0000313" key="3">
    <source>
        <dbReference type="Proteomes" id="UP000005667"/>
    </source>
</evidence>
<feature type="region of interest" description="Disordered" evidence="1">
    <location>
        <begin position="118"/>
        <end position="159"/>
    </location>
</feature>
<dbReference type="EMBL" id="FQ311869">
    <property type="protein sequence ID" value="CBS88440.1"/>
    <property type="molecule type" value="Genomic_DNA"/>
</dbReference>
<protein>
    <submittedName>
        <fullName evidence="2">Uncharacterized protein</fullName>
    </submittedName>
</protein>
<sequence>MRPSLRRPRHRPSQAGAEQHLRQHSVWTPCRPSWRAQAMTPPIEPYHFQERSMLDPIRTQALRTVIDSLPLTGRQRDLADETIASLLPEEADAMIRLHQDLVENLPAARAAIDHITGARGAGQPNESASQTASTMTVPGRFLSIEASRPSTGPSQDEDI</sequence>
<feature type="region of interest" description="Disordered" evidence="1">
    <location>
        <begin position="1"/>
        <end position="24"/>
    </location>
</feature>
<dbReference type="Proteomes" id="UP000005667">
    <property type="component" value="Plasmid AZO_p1"/>
</dbReference>
<dbReference type="KEGG" id="ali:AZOLI_p10129"/>
<dbReference type="OrthoDB" id="7307031at2"/>
<evidence type="ECO:0000256" key="1">
    <source>
        <dbReference type="SAM" id="MobiDB-lite"/>
    </source>
</evidence>